<dbReference type="RefSeq" id="WP_169523269.1">
    <property type="nucleotide sequence ID" value="NZ_JAAMPT010000202.1"/>
</dbReference>
<organism evidence="1 2">
    <name type="scientific">Flavobacterium solisilvae</name>
    <dbReference type="NCBI Taxonomy" id="1852019"/>
    <lineage>
        <taxon>Bacteria</taxon>
        <taxon>Pseudomonadati</taxon>
        <taxon>Bacteroidota</taxon>
        <taxon>Flavobacteriia</taxon>
        <taxon>Flavobacteriales</taxon>
        <taxon>Flavobacteriaceae</taxon>
        <taxon>Flavobacterium</taxon>
    </lineage>
</organism>
<protein>
    <submittedName>
        <fullName evidence="1">Uncharacterized protein</fullName>
    </submittedName>
</protein>
<dbReference type="Proteomes" id="UP000767947">
    <property type="component" value="Unassembled WGS sequence"/>
</dbReference>
<gene>
    <name evidence="1" type="ORF">G6042_05325</name>
</gene>
<reference evidence="1 2" key="1">
    <citation type="submission" date="2020-02" db="EMBL/GenBank/DDBJ databases">
        <title>Flavobacterium sp. genome.</title>
        <authorList>
            <person name="Jung H.S."/>
            <person name="Baek J.H."/>
            <person name="Jeon C.O."/>
        </authorList>
    </citation>
    <scope>NUCLEOTIDE SEQUENCE [LARGE SCALE GENOMIC DNA]</scope>
    <source>
        <strain evidence="1 2">SE-s27</strain>
    </source>
</reference>
<dbReference type="EMBL" id="JAAMPT010000202">
    <property type="protein sequence ID" value="NMH24687.1"/>
    <property type="molecule type" value="Genomic_DNA"/>
</dbReference>
<proteinExistence type="predicted"/>
<evidence type="ECO:0000313" key="2">
    <source>
        <dbReference type="Proteomes" id="UP000767947"/>
    </source>
</evidence>
<comment type="caution">
    <text evidence="1">The sequence shown here is derived from an EMBL/GenBank/DDBJ whole genome shotgun (WGS) entry which is preliminary data.</text>
</comment>
<evidence type="ECO:0000313" key="1">
    <source>
        <dbReference type="EMBL" id="NMH24687.1"/>
    </source>
</evidence>
<accession>A0ABX1QUR5</accession>
<keyword evidence="2" id="KW-1185">Reference proteome</keyword>
<name>A0ABX1QUR5_9FLAO</name>
<sequence>MKARVNIENITGIQEFNLEADIIPRIGAANISFKNSISDFEPVITANFFDNHKTKIKHEIDSKNIYISLSSEKKEFEINIDLLSGKIVSMTCRKGYKGKLFKDYGIGNKMSELLNANKNIYFDLDHNFFVNYPFDGLIIYAPSYELAQEIFNATVEEKIIPDFIIEAIEIIDMEFAEKIYSGTLIY</sequence>